<accession>G4U1F0</accession>
<dbReference type="EMBL" id="CAFZ01001556">
    <property type="protein sequence ID" value="CCA77393.1"/>
    <property type="molecule type" value="Genomic_DNA"/>
</dbReference>
<evidence type="ECO:0000313" key="1">
    <source>
        <dbReference type="EMBL" id="CCA77393.1"/>
    </source>
</evidence>
<dbReference type="InParanoid" id="G4U1F0"/>
<dbReference type="Proteomes" id="UP000007148">
    <property type="component" value="Unassembled WGS sequence"/>
</dbReference>
<reference evidence="1 2" key="1">
    <citation type="journal article" date="2011" name="PLoS Pathog.">
        <title>Endophytic Life Strategies Decoded by Genome and Transcriptome Analyses of the Mutualistic Root Symbiont Piriformospora indica.</title>
        <authorList>
            <person name="Zuccaro A."/>
            <person name="Lahrmann U."/>
            <person name="Guldener U."/>
            <person name="Langen G."/>
            <person name="Pfiffi S."/>
            <person name="Biedenkopf D."/>
            <person name="Wong P."/>
            <person name="Samans B."/>
            <person name="Grimm C."/>
            <person name="Basiewicz M."/>
            <person name="Murat C."/>
            <person name="Martin F."/>
            <person name="Kogel K.H."/>
        </authorList>
    </citation>
    <scope>NUCLEOTIDE SEQUENCE [LARGE SCALE GENOMIC DNA]</scope>
    <source>
        <strain evidence="1 2">DSM 11827</strain>
    </source>
</reference>
<sequence length="78" mass="8492">MCVQKEDSDSKFLETFAPSGIYASSTHDIRFILDGSSIKNGGNRESHLINALIVGPSVVIALHIHDLYLDCGYSPINV</sequence>
<dbReference type="AlphaFoldDB" id="G4U1F0"/>
<dbReference type="HOGENOM" id="CLU_2622912_0_0_1"/>
<comment type="caution">
    <text evidence="1">The sequence shown here is derived from an EMBL/GenBank/DDBJ whole genome shotgun (WGS) entry which is preliminary data.</text>
</comment>
<proteinExistence type="predicted"/>
<evidence type="ECO:0000313" key="2">
    <source>
        <dbReference type="Proteomes" id="UP000007148"/>
    </source>
</evidence>
<protein>
    <submittedName>
        <fullName evidence="1">Uncharacterized protein</fullName>
    </submittedName>
</protein>
<name>G4U1F0_SERID</name>
<keyword evidence="2" id="KW-1185">Reference proteome</keyword>
<organism evidence="1 2">
    <name type="scientific">Serendipita indica (strain DSM 11827)</name>
    <name type="common">Root endophyte fungus</name>
    <name type="synonym">Piriformospora indica</name>
    <dbReference type="NCBI Taxonomy" id="1109443"/>
    <lineage>
        <taxon>Eukaryota</taxon>
        <taxon>Fungi</taxon>
        <taxon>Dikarya</taxon>
        <taxon>Basidiomycota</taxon>
        <taxon>Agaricomycotina</taxon>
        <taxon>Agaricomycetes</taxon>
        <taxon>Sebacinales</taxon>
        <taxon>Serendipitaceae</taxon>
        <taxon>Serendipita</taxon>
    </lineage>
</organism>
<gene>
    <name evidence="1" type="ORF">PIIN_11370</name>
</gene>